<dbReference type="GO" id="GO:0004672">
    <property type="term" value="F:protein kinase activity"/>
    <property type="evidence" value="ECO:0007669"/>
    <property type="project" value="InterPro"/>
</dbReference>
<proteinExistence type="inferred from homology"/>
<dbReference type="Gene3D" id="1.10.510.10">
    <property type="entry name" value="Transferase(Phosphotransferase) domain 1"/>
    <property type="match status" value="1"/>
</dbReference>
<reference evidence="3 4" key="1">
    <citation type="submission" date="2024-05" db="EMBL/GenBank/DDBJ databases">
        <authorList>
            <person name="Wallberg A."/>
        </authorList>
    </citation>
    <scope>NUCLEOTIDE SEQUENCE [LARGE SCALE GENOMIC DNA]</scope>
</reference>
<sequence>VAGPEDTPETLSFYSEPVYASLANIISPLDDTKKEDKKDQVVNKDYNFLEIEIKYGILQLTEALSFLHYSCHVVHRNVTPNSIFVTKKGTWKLGALEFA</sequence>
<dbReference type="SUPFAM" id="SSF56112">
    <property type="entry name" value="Protein kinase-like (PK-like)"/>
    <property type="match status" value="1"/>
</dbReference>
<dbReference type="PROSITE" id="PS50011">
    <property type="entry name" value="PROTEIN_KINASE_DOM"/>
    <property type="match status" value="1"/>
</dbReference>
<comment type="similarity">
    <text evidence="1">Belongs to the protein kinase superfamily.</text>
</comment>
<keyword evidence="4" id="KW-1185">Reference proteome</keyword>
<evidence type="ECO:0000259" key="2">
    <source>
        <dbReference type="PROSITE" id="PS50011"/>
    </source>
</evidence>
<dbReference type="InterPro" id="IPR011009">
    <property type="entry name" value="Kinase-like_dom_sf"/>
</dbReference>
<dbReference type="InterPro" id="IPR000719">
    <property type="entry name" value="Prot_kinase_dom"/>
</dbReference>
<evidence type="ECO:0000313" key="3">
    <source>
        <dbReference type="EMBL" id="CAL4093379.1"/>
    </source>
</evidence>
<dbReference type="PANTHER" id="PTHR12984">
    <property type="entry name" value="SCY1-RELATED S/T PROTEIN KINASE-LIKE"/>
    <property type="match status" value="1"/>
</dbReference>
<evidence type="ECO:0000256" key="1">
    <source>
        <dbReference type="ARBA" id="ARBA00038349"/>
    </source>
</evidence>
<feature type="non-terminal residue" evidence="3">
    <location>
        <position position="99"/>
    </location>
</feature>
<feature type="domain" description="Protein kinase" evidence="2">
    <location>
        <begin position="1"/>
        <end position="99"/>
    </location>
</feature>
<protein>
    <recommendedName>
        <fullName evidence="2">Protein kinase domain-containing protein</fullName>
    </recommendedName>
</protein>
<dbReference type="GO" id="GO:0005524">
    <property type="term" value="F:ATP binding"/>
    <property type="evidence" value="ECO:0007669"/>
    <property type="project" value="InterPro"/>
</dbReference>
<accession>A0AAV2QSF3</accession>
<comment type="caution">
    <text evidence="3">The sequence shown here is derived from an EMBL/GenBank/DDBJ whole genome shotgun (WGS) entry which is preliminary data.</text>
</comment>
<gene>
    <name evidence="3" type="ORF">MNOR_LOCUS14845</name>
</gene>
<dbReference type="PANTHER" id="PTHR12984:SF16">
    <property type="entry name" value="BLACK MATCH, ISOFORM H"/>
    <property type="match status" value="1"/>
</dbReference>
<dbReference type="EMBL" id="CAXKWB010009073">
    <property type="protein sequence ID" value="CAL4093379.1"/>
    <property type="molecule type" value="Genomic_DNA"/>
</dbReference>
<feature type="non-terminal residue" evidence="3">
    <location>
        <position position="1"/>
    </location>
</feature>
<dbReference type="InterPro" id="IPR051177">
    <property type="entry name" value="CIK-Related_Protein"/>
</dbReference>
<evidence type="ECO:0000313" key="4">
    <source>
        <dbReference type="Proteomes" id="UP001497623"/>
    </source>
</evidence>
<dbReference type="Proteomes" id="UP001497623">
    <property type="component" value="Unassembled WGS sequence"/>
</dbReference>
<dbReference type="AlphaFoldDB" id="A0AAV2QSF3"/>
<organism evidence="3 4">
    <name type="scientific">Meganyctiphanes norvegica</name>
    <name type="common">Northern krill</name>
    <name type="synonym">Thysanopoda norvegica</name>
    <dbReference type="NCBI Taxonomy" id="48144"/>
    <lineage>
        <taxon>Eukaryota</taxon>
        <taxon>Metazoa</taxon>
        <taxon>Ecdysozoa</taxon>
        <taxon>Arthropoda</taxon>
        <taxon>Crustacea</taxon>
        <taxon>Multicrustacea</taxon>
        <taxon>Malacostraca</taxon>
        <taxon>Eumalacostraca</taxon>
        <taxon>Eucarida</taxon>
        <taxon>Euphausiacea</taxon>
        <taxon>Euphausiidae</taxon>
        <taxon>Meganyctiphanes</taxon>
    </lineage>
</organism>
<name>A0AAV2QSF3_MEGNR</name>